<dbReference type="EMBL" id="VSZS01000068">
    <property type="protein sequence ID" value="TYR29509.1"/>
    <property type="molecule type" value="Genomic_DNA"/>
</dbReference>
<dbReference type="Proteomes" id="UP000323258">
    <property type="component" value="Unassembled WGS sequence"/>
</dbReference>
<reference evidence="2 3" key="1">
    <citation type="submission" date="2019-08" db="EMBL/GenBank/DDBJ databases">
        <authorList>
            <person name="Seo Y.L."/>
        </authorList>
    </citation>
    <scope>NUCLEOTIDE SEQUENCE [LARGE SCALE GENOMIC DNA]</scope>
    <source>
        <strain evidence="2 3">MaA-C15</strain>
    </source>
</reference>
<keyword evidence="1" id="KW-0472">Membrane</keyword>
<dbReference type="OrthoDB" id="9859637at2"/>
<protein>
    <submittedName>
        <fullName evidence="2">Uncharacterized protein</fullName>
    </submittedName>
</protein>
<sequence>MRLRRLVRAFWIEDAMNSLEQMTLEESRDFVRRRARKNLLVVLLLVGFVGAVFFASFGHILGEMRPAQVETQPE</sequence>
<comment type="caution">
    <text evidence="2">The sequence shown here is derived from an EMBL/GenBank/DDBJ whole genome shotgun (WGS) entry which is preliminary data.</text>
</comment>
<dbReference type="RefSeq" id="WP_126006776.1">
    <property type="nucleotide sequence ID" value="NZ_VSZS01000068.1"/>
</dbReference>
<accession>A0A5D4GP30</accession>
<reference evidence="2 3" key="2">
    <citation type="submission" date="2019-09" db="EMBL/GenBank/DDBJ databases">
        <title>Mesorhizobium sp. MaA-C15 isolated from Microcystis aeruginosa.</title>
        <authorList>
            <person name="Jeong S.E."/>
            <person name="Jin H.M."/>
            <person name="Jeon C.O."/>
        </authorList>
    </citation>
    <scope>NUCLEOTIDE SEQUENCE [LARGE SCALE GENOMIC DNA]</scope>
    <source>
        <strain evidence="2 3">MaA-C15</strain>
    </source>
</reference>
<organism evidence="2 3">
    <name type="scientific">Neoaquamicrobium microcysteis</name>
    <dbReference type="NCBI Taxonomy" id="2682781"/>
    <lineage>
        <taxon>Bacteria</taxon>
        <taxon>Pseudomonadati</taxon>
        <taxon>Pseudomonadota</taxon>
        <taxon>Alphaproteobacteria</taxon>
        <taxon>Hyphomicrobiales</taxon>
        <taxon>Phyllobacteriaceae</taxon>
        <taxon>Neoaquamicrobium</taxon>
    </lineage>
</organism>
<evidence type="ECO:0000256" key="1">
    <source>
        <dbReference type="SAM" id="Phobius"/>
    </source>
</evidence>
<proteinExistence type="predicted"/>
<dbReference type="AlphaFoldDB" id="A0A5D4GP30"/>
<evidence type="ECO:0000313" key="3">
    <source>
        <dbReference type="Proteomes" id="UP000323258"/>
    </source>
</evidence>
<keyword evidence="1" id="KW-1133">Transmembrane helix</keyword>
<keyword evidence="1" id="KW-0812">Transmembrane</keyword>
<gene>
    <name evidence="2" type="ORF">FY036_21845</name>
</gene>
<keyword evidence="3" id="KW-1185">Reference proteome</keyword>
<evidence type="ECO:0000313" key="2">
    <source>
        <dbReference type="EMBL" id="TYR29509.1"/>
    </source>
</evidence>
<feature type="transmembrane region" description="Helical" evidence="1">
    <location>
        <begin position="38"/>
        <end position="61"/>
    </location>
</feature>
<name>A0A5D4GP30_9HYPH</name>